<sequence length="438" mass="47075">MHRIKGIIVGLMAIGACSVLQAQGVLRSGFGARDAGSAGAFGGTSEDALPALQTNPASLAWIPENQWELSLRGGWGRGVYGKGGTRSTMEVIGGFPEWAVAWKPQQGPLTLGLSAAPLAIGVMDWDYPDAAGGIGGISYGSSMAHDSGFSSWRVNAGLAWQPIENFSIGASLGAVYSRVDFDAPFIFQSNPALAGAKVDLDFDTEGWEAMTELGVSWKPVDDLTLGIRYRPQMNLNLSGRGEVDFSAQLPPLGLGGAPSYATYDVRTSHALPQVAGGGFSWEIGDRWKVGAWADWMGWKRAFDDLEVTLANGSNAVVNGAIGATVRDRVPIRWKNAWVVAVGTEWKLQENLSLRAGWRYGEPVVEDAWATPLNASLQEHALALGLGWKKGEWNWDVSYEYQFGDASKVGKSRYRAGEYDFSKIDISAHLVGVGVRRGF</sequence>
<dbReference type="SUPFAM" id="SSF56935">
    <property type="entry name" value="Porins"/>
    <property type="match status" value="1"/>
</dbReference>
<dbReference type="PROSITE" id="PS51257">
    <property type="entry name" value="PROKAR_LIPOPROTEIN"/>
    <property type="match status" value="1"/>
</dbReference>
<keyword evidence="5" id="KW-0732">Signal</keyword>
<dbReference type="GO" id="GO:0015483">
    <property type="term" value="F:long-chain fatty acid transporting porin activity"/>
    <property type="evidence" value="ECO:0007669"/>
    <property type="project" value="TreeGrafter"/>
</dbReference>
<reference evidence="8 9" key="1">
    <citation type="submission" date="2020-08" db="EMBL/GenBank/DDBJ databases">
        <title>Genomic Encyclopedia of Type Strains, Phase IV (KMG-IV): sequencing the most valuable type-strain genomes for metagenomic binning, comparative biology and taxonomic classification.</title>
        <authorList>
            <person name="Goeker M."/>
        </authorList>
    </citation>
    <scope>NUCLEOTIDE SEQUENCE [LARGE SCALE GENOMIC DNA]</scope>
    <source>
        <strain evidence="8 9">YC6886</strain>
    </source>
</reference>
<accession>A0A840UY22</accession>
<evidence type="ECO:0000256" key="3">
    <source>
        <dbReference type="ARBA" id="ARBA00022452"/>
    </source>
</evidence>
<keyword evidence="6" id="KW-0472">Membrane</keyword>
<evidence type="ECO:0000256" key="5">
    <source>
        <dbReference type="ARBA" id="ARBA00022729"/>
    </source>
</evidence>
<proteinExistence type="inferred from homology"/>
<comment type="similarity">
    <text evidence="2">Belongs to the OmpP1/FadL family.</text>
</comment>
<dbReference type="Gene3D" id="2.40.160.60">
    <property type="entry name" value="Outer membrane protein transport protein (OMPP1/FadL/TodX)"/>
    <property type="match status" value="1"/>
</dbReference>
<evidence type="ECO:0000256" key="1">
    <source>
        <dbReference type="ARBA" id="ARBA00004571"/>
    </source>
</evidence>
<dbReference type="Pfam" id="PF03349">
    <property type="entry name" value="Toluene_X"/>
    <property type="match status" value="1"/>
</dbReference>
<keyword evidence="4" id="KW-0812">Transmembrane</keyword>
<dbReference type="RefSeq" id="WP_184016177.1">
    <property type="nucleotide sequence ID" value="NZ_JACHFD010000003.1"/>
</dbReference>
<comment type="subcellular location">
    <subcellularLocation>
        <location evidence="1">Cell outer membrane</location>
        <topology evidence="1">Multi-pass membrane protein</topology>
    </subcellularLocation>
</comment>
<dbReference type="InterPro" id="IPR005017">
    <property type="entry name" value="OMPP1/FadL/TodX"/>
</dbReference>
<evidence type="ECO:0000256" key="2">
    <source>
        <dbReference type="ARBA" id="ARBA00008163"/>
    </source>
</evidence>
<dbReference type="Proteomes" id="UP000557717">
    <property type="component" value="Unassembled WGS sequence"/>
</dbReference>
<dbReference type="GO" id="GO:0009279">
    <property type="term" value="C:cell outer membrane"/>
    <property type="evidence" value="ECO:0007669"/>
    <property type="project" value="UniProtKB-SubCell"/>
</dbReference>
<comment type="caution">
    <text evidence="8">The sequence shown here is derived from an EMBL/GenBank/DDBJ whole genome shotgun (WGS) entry which is preliminary data.</text>
</comment>
<evidence type="ECO:0000313" key="9">
    <source>
        <dbReference type="Proteomes" id="UP000557717"/>
    </source>
</evidence>
<dbReference type="EMBL" id="JACHFD010000003">
    <property type="protein sequence ID" value="MBB5350682.1"/>
    <property type="molecule type" value="Genomic_DNA"/>
</dbReference>
<keyword evidence="3" id="KW-1134">Transmembrane beta strand</keyword>
<name>A0A840UY22_9BACT</name>
<gene>
    <name evidence="8" type="ORF">HNR46_000910</name>
</gene>
<dbReference type="AlphaFoldDB" id="A0A840UY22"/>
<evidence type="ECO:0000256" key="6">
    <source>
        <dbReference type="ARBA" id="ARBA00023136"/>
    </source>
</evidence>
<keyword evidence="9" id="KW-1185">Reference proteome</keyword>
<keyword evidence="7" id="KW-0998">Cell outer membrane</keyword>
<organism evidence="8 9">
    <name type="scientific">Haloferula luteola</name>
    <dbReference type="NCBI Taxonomy" id="595692"/>
    <lineage>
        <taxon>Bacteria</taxon>
        <taxon>Pseudomonadati</taxon>
        <taxon>Verrucomicrobiota</taxon>
        <taxon>Verrucomicrobiia</taxon>
        <taxon>Verrucomicrobiales</taxon>
        <taxon>Verrucomicrobiaceae</taxon>
        <taxon>Haloferula</taxon>
    </lineage>
</organism>
<evidence type="ECO:0000256" key="7">
    <source>
        <dbReference type="ARBA" id="ARBA00023237"/>
    </source>
</evidence>
<dbReference type="PANTHER" id="PTHR35093:SF8">
    <property type="entry name" value="OUTER MEMBRANE PROTEIN NMB0088-RELATED"/>
    <property type="match status" value="1"/>
</dbReference>
<evidence type="ECO:0000313" key="8">
    <source>
        <dbReference type="EMBL" id="MBB5350682.1"/>
    </source>
</evidence>
<dbReference type="PANTHER" id="PTHR35093">
    <property type="entry name" value="OUTER MEMBRANE PROTEIN NMB0088-RELATED"/>
    <property type="match status" value="1"/>
</dbReference>
<evidence type="ECO:0000256" key="4">
    <source>
        <dbReference type="ARBA" id="ARBA00022692"/>
    </source>
</evidence>
<protein>
    <submittedName>
        <fullName evidence="8">Opacity protein-like surface antigen</fullName>
    </submittedName>
</protein>